<reference evidence="9" key="1">
    <citation type="submission" date="2017-09" db="EMBL/GenBank/DDBJ databases">
        <title>Brachybacterium sp. VM2412.</title>
        <authorList>
            <person name="Tak E.J."/>
            <person name="Bae J.-W."/>
        </authorList>
    </citation>
    <scope>NUCLEOTIDE SEQUENCE [LARGE SCALE GENOMIC DNA]</scope>
    <source>
        <strain evidence="9">VM2412</strain>
    </source>
</reference>
<evidence type="ECO:0000256" key="4">
    <source>
        <dbReference type="ARBA" id="ARBA00023157"/>
    </source>
</evidence>
<keyword evidence="3" id="KW-0560">Oxidoreductase</keyword>
<dbReference type="InterPro" id="IPR012336">
    <property type="entry name" value="Thioredoxin-like_fold"/>
</dbReference>
<dbReference type="KEGG" id="brz:CFK38_11325"/>
<dbReference type="OrthoDB" id="117402at2"/>
<dbReference type="Pfam" id="PF13462">
    <property type="entry name" value="Thioredoxin_4"/>
    <property type="match status" value="1"/>
</dbReference>
<dbReference type="PANTHER" id="PTHR13887">
    <property type="entry name" value="GLUTATHIONE S-TRANSFERASE KAPPA"/>
    <property type="match status" value="1"/>
</dbReference>
<gene>
    <name evidence="8" type="ORF">CFK38_11325</name>
</gene>
<evidence type="ECO:0000313" key="9">
    <source>
        <dbReference type="Proteomes" id="UP000218165"/>
    </source>
</evidence>
<proteinExistence type="inferred from homology"/>
<keyword evidence="2" id="KW-0732">Signal</keyword>
<keyword evidence="4" id="KW-1015">Disulfide bond</keyword>
<evidence type="ECO:0000256" key="6">
    <source>
        <dbReference type="SAM" id="MobiDB-lite"/>
    </source>
</evidence>
<dbReference type="InterPro" id="IPR036249">
    <property type="entry name" value="Thioredoxin-like_sf"/>
</dbReference>
<evidence type="ECO:0000256" key="5">
    <source>
        <dbReference type="ARBA" id="ARBA00023284"/>
    </source>
</evidence>
<dbReference type="InterPro" id="IPR013766">
    <property type="entry name" value="Thioredoxin_domain"/>
</dbReference>
<sequence>MSRSTKFTLALIAAAALVLAGFIIFLNPDEQESAPAEGTGSASAQLVREDSPTLSEGSSDVVFVEYLDFECEACLSLYPAVEEIRAEYGDRVTFVVRYLPLHGNSVEAAKAAEAAGAQGEFEAMYKALFENAEEWSHQETSQREAFFGYAEELGLDMERFEQVYDDPATLARIEQSAADAEALGVTSTPTFFVDGERLEPTRVEDLTDPLDAALEG</sequence>
<feature type="domain" description="Thioredoxin" evidence="7">
    <location>
        <begin position="28"/>
        <end position="215"/>
    </location>
</feature>
<evidence type="ECO:0000256" key="3">
    <source>
        <dbReference type="ARBA" id="ARBA00023002"/>
    </source>
</evidence>
<dbReference type="EMBL" id="CP023563">
    <property type="protein sequence ID" value="ATG52044.1"/>
    <property type="molecule type" value="Genomic_DNA"/>
</dbReference>
<dbReference type="PANTHER" id="PTHR13887:SF14">
    <property type="entry name" value="DISULFIDE BOND FORMATION PROTEIN D"/>
    <property type="match status" value="1"/>
</dbReference>
<dbReference type="Proteomes" id="UP000218165">
    <property type="component" value="Chromosome"/>
</dbReference>
<keyword evidence="5" id="KW-0676">Redox-active center</keyword>
<evidence type="ECO:0000256" key="1">
    <source>
        <dbReference type="ARBA" id="ARBA00005791"/>
    </source>
</evidence>
<feature type="region of interest" description="Disordered" evidence="6">
    <location>
        <begin position="34"/>
        <end position="55"/>
    </location>
</feature>
<evidence type="ECO:0000259" key="7">
    <source>
        <dbReference type="PROSITE" id="PS51352"/>
    </source>
</evidence>
<accession>A0A291GPZ7</accession>
<protein>
    <submittedName>
        <fullName evidence="8">Disulfide bond formation protein DsbA</fullName>
    </submittedName>
</protein>
<dbReference type="RefSeq" id="WP_096803162.1">
    <property type="nucleotide sequence ID" value="NZ_CP023563.1"/>
</dbReference>
<organism evidence="8 9">
    <name type="scientific">Brachybacterium vulturis</name>
    <dbReference type="NCBI Taxonomy" id="2017484"/>
    <lineage>
        <taxon>Bacteria</taxon>
        <taxon>Bacillati</taxon>
        <taxon>Actinomycetota</taxon>
        <taxon>Actinomycetes</taxon>
        <taxon>Micrococcales</taxon>
        <taxon>Dermabacteraceae</taxon>
        <taxon>Brachybacterium</taxon>
    </lineage>
</organism>
<name>A0A291GPZ7_9MICO</name>
<dbReference type="GO" id="GO:0016491">
    <property type="term" value="F:oxidoreductase activity"/>
    <property type="evidence" value="ECO:0007669"/>
    <property type="project" value="UniProtKB-KW"/>
</dbReference>
<dbReference type="AlphaFoldDB" id="A0A291GPZ7"/>
<evidence type="ECO:0000256" key="2">
    <source>
        <dbReference type="ARBA" id="ARBA00022729"/>
    </source>
</evidence>
<evidence type="ECO:0000313" key="8">
    <source>
        <dbReference type="EMBL" id="ATG52044.1"/>
    </source>
</evidence>
<comment type="similarity">
    <text evidence="1">Belongs to the thioredoxin family. DsbA subfamily.</text>
</comment>
<dbReference type="PROSITE" id="PS51352">
    <property type="entry name" value="THIOREDOXIN_2"/>
    <property type="match status" value="1"/>
</dbReference>
<dbReference type="Gene3D" id="3.40.30.10">
    <property type="entry name" value="Glutaredoxin"/>
    <property type="match status" value="1"/>
</dbReference>
<dbReference type="SUPFAM" id="SSF52833">
    <property type="entry name" value="Thioredoxin-like"/>
    <property type="match status" value="1"/>
</dbReference>
<keyword evidence="9" id="KW-1185">Reference proteome</keyword>